<feature type="compositionally biased region" description="Basic residues" evidence="1">
    <location>
        <begin position="122"/>
        <end position="132"/>
    </location>
</feature>
<name>A0A7S1ZV91_TRICV</name>
<dbReference type="EMBL" id="HBGO01026702">
    <property type="protein sequence ID" value="CAD9350120.1"/>
    <property type="molecule type" value="Transcribed_RNA"/>
</dbReference>
<proteinExistence type="predicted"/>
<sequence length="195" mass="22266">MPPRIRIQSTTLFWALAFAPGVMYAFYFQRNRPTDEEFEKMLIQDKSYSGKIQKSRENKADMVRMVQSIKNPGSDELMEKKFEEILKGGKEASKRHYAVNESLYGTEEGVKQRHLAEEERKQRQKKKNRRAAPKGEKKSEERKEIKNGETSEGQSRDELINQDMSGTRTKSIVAVAVLGTVAAGASIFFGGRRSQ</sequence>
<feature type="region of interest" description="Disordered" evidence="1">
    <location>
        <begin position="108"/>
        <end position="166"/>
    </location>
</feature>
<dbReference type="AlphaFoldDB" id="A0A7S1ZV91"/>
<keyword evidence="2" id="KW-1133">Transmembrane helix</keyword>
<protein>
    <submittedName>
        <fullName evidence="3">Uncharacterized protein</fullName>
    </submittedName>
</protein>
<keyword evidence="2" id="KW-0472">Membrane</keyword>
<accession>A0A7S1ZV91</accession>
<evidence type="ECO:0000256" key="2">
    <source>
        <dbReference type="SAM" id="Phobius"/>
    </source>
</evidence>
<evidence type="ECO:0000256" key="1">
    <source>
        <dbReference type="SAM" id="MobiDB-lite"/>
    </source>
</evidence>
<feature type="transmembrane region" description="Helical" evidence="2">
    <location>
        <begin position="12"/>
        <end position="29"/>
    </location>
</feature>
<gene>
    <name evidence="3" type="ORF">OSIN01602_LOCUS15327</name>
</gene>
<feature type="compositionally biased region" description="Basic and acidic residues" evidence="1">
    <location>
        <begin position="108"/>
        <end position="121"/>
    </location>
</feature>
<feature type="transmembrane region" description="Helical" evidence="2">
    <location>
        <begin position="172"/>
        <end position="191"/>
    </location>
</feature>
<evidence type="ECO:0000313" key="3">
    <source>
        <dbReference type="EMBL" id="CAD9350120.1"/>
    </source>
</evidence>
<feature type="compositionally biased region" description="Basic and acidic residues" evidence="1">
    <location>
        <begin position="133"/>
        <end position="159"/>
    </location>
</feature>
<organism evidence="3">
    <name type="scientific">Trieres chinensis</name>
    <name type="common">Marine centric diatom</name>
    <name type="synonym">Odontella sinensis</name>
    <dbReference type="NCBI Taxonomy" id="1514140"/>
    <lineage>
        <taxon>Eukaryota</taxon>
        <taxon>Sar</taxon>
        <taxon>Stramenopiles</taxon>
        <taxon>Ochrophyta</taxon>
        <taxon>Bacillariophyta</taxon>
        <taxon>Mediophyceae</taxon>
        <taxon>Biddulphiophycidae</taxon>
        <taxon>Eupodiscales</taxon>
        <taxon>Parodontellaceae</taxon>
        <taxon>Trieres</taxon>
    </lineage>
</organism>
<reference evidence="3" key="1">
    <citation type="submission" date="2021-01" db="EMBL/GenBank/DDBJ databases">
        <authorList>
            <person name="Corre E."/>
            <person name="Pelletier E."/>
            <person name="Niang G."/>
            <person name="Scheremetjew M."/>
            <person name="Finn R."/>
            <person name="Kale V."/>
            <person name="Holt S."/>
            <person name="Cochrane G."/>
            <person name="Meng A."/>
            <person name="Brown T."/>
            <person name="Cohen L."/>
        </authorList>
    </citation>
    <scope>NUCLEOTIDE SEQUENCE</scope>
    <source>
        <strain evidence="3">Grunow 1884</strain>
    </source>
</reference>
<keyword evidence="2" id="KW-0812">Transmembrane</keyword>